<gene>
    <name evidence="1" type="ORF">CRENBAI_010857</name>
</gene>
<dbReference type="AlphaFoldDB" id="A0AAV9RMC9"/>
<accession>A0AAV9RMC9</accession>
<name>A0AAV9RMC9_9TELE</name>
<evidence type="ECO:0000313" key="1">
    <source>
        <dbReference type="EMBL" id="KAK5610131.1"/>
    </source>
</evidence>
<reference evidence="1 2" key="1">
    <citation type="submission" date="2021-06" db="EMBL/GenBank/DDBJ databases">
        <authorList>
            <person name="Palmer J.M."/>
        </authorList>
    </citation>
    <scope>NUCLEOTIDE SEQUENCE [LARGE SCALE GENOMIC DNA]</scope>
    <source>
        <strain evidence="1 2">MEX-2019</strain>
        <tissue evidence="1">Muscle</tissue>
    </source>
</reference>
<organism evidence="1 2">
    <name type="scientific">Crenichthys baileyi</name>
    <name type="common">White River springfish</name>
    <dbReference type="NCBI Taxonomy" id="28760"/>
    <lineage>
        <taxon>Eukaryota</taxon>
        <taxon>Metazoa</taxon>
        <taxon>Chordata</taxon>
        <taxon>Craniata</taxon>
        <taxon>Vertebrata</taxon>
        <taxon>Euteleostomi</taxon>
        <taxon>Actinopterygii</taxon>
        <taxon>Neopterygii</taxon>
        <taxon>Teleostei</taxon>
        <taxon>Neoteleostei</taxon>
        <taxon>Acanthomorphata</taxon>
        <taxon>Ovalentaria</taxon>
        <taxon>Atherinomorphae</taxon>
        <taxon>Cyprinodontiformes</taxon>
        <taxon>Goodeidae</taxon>
        <taxon>Crenichthys</taxon>
    </lineage>
</organism>
<dbReference type="Proteomes" id="UP001311232">
    <property type="component" value="Unassembled WGS sequence"/>
</dbReference>
<proteinExistence type="predicted"/>
<keyword evidence="2" id="KW-1185">Reference proteome</keyword>
<protein>
    <submittedName>
        <fullName evidence="1">Uncharacterized protein</fullName>
    </submittedName>
</protein>
<sequence>MEALAVTLTEGQTGKLKALLVLSAFAAIHLFLRTIAKDSEELTRPSFCTLSCTLPEDANRTTSYASSKVVLLMFTNQTASSSSGSSGGVQPALGTNLTFFVTNRDIALSIQTPQGPHTLASFEYFERDINDTSPDP</sequence>
<comment type="caution">
    <text evidence="1">The sequence shown here is derived from an EMBL/GenBank/DDBJ whole genome shotgun (WGS) entry which is preliminary data.</text>
</comment>
<dbReference type="EMBL" id="JAHHUM010001649">
    <property type="protein sequence ID" value="KAK5610131.1"/>
    <property type="molecule type" value="Genomic_DNA"/>
</dbReference>
<evidence type="ECO:0000313" key="2">
    <source>
        <dbReference type="Proteomes" id="UP001311232"/>
    </source>
</evidence>